<comment type="caution">
    <text evidence="1">The sequence shown here is derived from an EMBL/GenBank/DDBJ whole genome shotgun (WGS) entry which is preliminary data.</text>
</comment>
<sequence>MPAGRAHNSAVALFQGNFATAIKSSTFCFCHSIETLRFNRYTCYLQLQDNNATSC</sequence>
<name>A0A090NA88_SHIDY</name>
<reference evidence="1 2" key="1">
    <citation type="submission" date="2013-10" db="EMBL/GenBank/DDBJ databases">
        <title>Draft genomes and the virulence plasmids of Sd1617 vaccine constructs: WRSd3 and WRSd5.</title>
        <authorList>
            <person name="Aksomboon Vongsawan A."/>
            <person name="Venkatesan M.M."/>
            <person name="Vaisvil B."/>
            <person name="Emel G."/>
            <person name="Kepatral V."/>
            <person name="Sethabutr O."/>
            <person name="Serichantalergs O."/>
            <person name="Mason C."/>
        </authorList>
    </citation>
    <scope>NUCLEOTIDE SEQUENCE [LARGE SCALE GENOMIC DNA]</scope>
    <source>
        <strain evidence="1 2">WRSd3</strain>
    </source>
</reference>
<protein>
    <submittedName>
        <fullName evidence="1">Uncharacterized protein</fullName>
    </submittedName>
</protein>
<proteinExistence type="predicted"/>
<gene>
    <name evidence="1" type="ORF">WRSd3_04231</name>
</gene>
<dbReference type="EMBL" id="AXUT01000487">
    <property type="protein sequence ID" value="ESU76532.1"/>
    <property type="molecule type" value="Genomic_DNA"/>
</dbReference>
<accession>A0A090NA88</accession>
<dbReference type="AlphaFoldDB" id="A0A090NA88"/>
<dbReference type="Proteomes" id="UP000017944">
    <property type="component" value="Unassembled WGS sequence"/>
</dbReference>
<organism evidence="1 2">
    <name type="scientific">Shigella dysenteriae WRSd3</name>
    <dbReference type="NCBI Taxonomy" id="1401327"/>
    <lineage>
        <taxon>Bacteria</taxon>
        <taxon>Pseudomonadati</taxon>
        <taxon>Pseudomonadota</taxon>
        <taxon>Gammaproteobacteria</taxon>
        <taxon>Enterobacterales</taxon>
        <taxon>Enterobacteriaceae</taxon>
        <taxon>Shigella</taxon>
    </lineage>
</organism>
<evidence type="ECO:0000313" key="1">
    <source>
        <dbReference type="EMBL" id="ESU76532.1"/>
    </source>
</evidence>
<evidence type="ECO:0000313" key="2">
    <source>
        <dbReference type="Proteomes" id="UP000017944"/>
    </source>
</evidence>